<comment type="similarity">
    <text evidence="1">Belongs to the ATG10 family.</text>
</comment>
<evidence type="ECO:0000256" key="1">
    <source>
        <dbReference type="ARBA" id="ARBA00005696"/>
    </source>
</evidence>
<protein>
    <recommendedName>
        <fullName evidence="2">Ubiquitin-like-conjugating enzyme ATG10</fullName>
    </recommendedName>
    <alternativeName>
        <fullName evidence="6">Autophagy-related protein 10</fullName>
    </alternativeName>
</protein>
<dbReference type="Gene3D" id="3.30.1460.50">
    <property type="match status" value="1"/>
</dbReference>
<dbReference type="Pfam" id="PF03987">
    <property type="entry name" value="Autophagy_act_C"/>
    <property type="match status" value="1"/>
</dbReference>
<proteinExistence type="inferred from homology"/>
<organism evidence="8 9">
    <name type="scientific">Batillaria attramentaria</name>
    <dbReference type="NCBI Taxonomy" id="370345"/>
    <lineage>
        <taxon>Eukaryota</taxon>
        <taxon>Metazoa</taxon>
        <taxon>Spiralia</taxon>
        <taxon>Lophotrochozoa</taxon>
        <taxon>Mollusca</taxon>
        <taxon>Gastropoda</taxon>
        <taxon>Caenogastropoda</taxon>
        <taxon>Sorbeoconcha</taxon>
        <taxon>Cerithioidea</taxon>
        <taxon>Batillariidae</taxon>
        <taxon>Batillaria</taxon>
    </lineage>
</organism>
<dbReference type="InterPro" id="IPR007135">
    <property type="entry name" value="Atg3/Atg10"/>
</dbReference>
<name>A0ABD0L8Z0_9CAEN</name>
<keyword evidence="4" id="KW-0833">Ubl conjugation pathway</keyword>
<reference evidence="8 9" key="1">
    <citation type="journal article" date="2023" name="Sci. Data">
        <title>Genome assembly of the Korean intertidal mud-creeper Batillaria attramentaria.</title>
        <authorList>
            <person name="Patra A.K."/>
            <person name="Ho P.T."/>
            <person name="Jun S."/>
            <person name="Lee S.J."/>
            <person name="Kim Y."/>
            <person name="Won Y.J."/>
        </authorList>
    </citation>
    <scope>NUCLEOTIDE SEQUENCE [LARGE SCALE GENOMIC DNA]</scope>
    <source>
        <strain evidence="8">Wonlab-2016</strain>
    </source>
</reference>
<dbReference type="GO" id="GO:0006914">
    <property type="term" value="P:autophagy"/>
    <property type="evidence" value="ECO:0007669"/>
    <property type="project" value="UniProtKB-KW"/>
</dbReference>
<accession>A0ABD0L8Z0</accession>
<evidence type="ECO:0000256" key="2">
    <source>
        <dbReference type="ARBA" id="ARBA00021099"/>
    </source>
</evidence>
<keyword evidence="9" id="KW-1185">Reference proteome</keyword>
<dbReference type="AlphaFoldDB" id="A0ABD0L8Z0"/>
<sequence length="213" mass="24127">MAAGSISLEEFRELALKLAEVSAKLNDSWRVTQAPSSPGDVYLEKTSVMLERTPRCFETEAEDPRTEVDDVELEDPEEDPGCMQSPPASASYLTYQFHVVYSHSYAVPVLYFNVFRPDGQRVKLEELWAMVPSEYQARMQEHKWATLTQQEHPLLGCPYFMLHPCHTATLMSQVPNVQDKRYYLIKWLSSVGPVVGLEMLPAYATAFDGGEVT</sequence>
<evidence type="ECO:0000256" key="3">
    <source>
        <dbReference type="ARBA" id="ARBA00022679"/>
    </source>
</evidence>
<feature type="compositionally biased region" description="Basic and acidic residues" evidence="7">
    <location>
        <begin position="59"/>
        <end position="68"/>
    </location>
</feature>
<dbReference type="PANTHER" id="PTHR14957:SF1">
    <property type="entry name" value="UBIQUITIN-LIKE-CONJUGATING ENZYME ATG10"/>
    <property type="match status" value="1"/>
</dbReference>
<gene>
    <name evidence="8" type="ORF">BaRGS_00012864</name>
</gene>
<dbReference type="Proteomes" id="UP001519460">
    <property type="component" value="Unassembled WGS sequence"/>
</dbReference>
<dbReference type="PANTHER" id="PTHR14957">
    <property type="entry name" value="UBIQUITIN-LIKE-CONJUGATING ENZYME ATG10"/>
    <property type="match status" value="1"/>
</dbReference>
<feature type="compositionally biased region" description="Acidic residues" evidence="7">
    <location>
        <begin position="69"/>
        <end position="80"/>
    </location>
</feature>
<evidence type="ECO:0000313" key="8">
    <source>
        <dbReference type="EMBL" id="KAK7495874.1"/>
    </source>
</evidence>
<feature type="region of interest" description="Disordered" evidence="7">
    <location>
        <begin position="59"/>
        <end position="85"/>
    </location>
</feature>
<keyword evidence="3" id="KW-0808">Transferase</keyword>
<evidence type="ECO:0000256" key="6">
    <source>
        <dbReference type="ARBA" id="ARBA00029833"/>
    </source>
</evidence>
<dbReference type="GO" id="GO:0019787">
    <property type="term" value="F:ubiquitin-like protein transferase activity"/>
    <property type="evidence" value="ECO:0007669"/>
    <property type="project" value="UniProtKB-ARBA"/>
</dbReference>
<evidence type="ECO:0000256" key="5">
    <source>
        <dbReference type="ARBA" id="ARBA00023006"/>
    </source>
</evidence>
<dbReference type="EMBL" id="JACVVK020000071">
    <property type="protein sequence ID" value="KAK7495874.1"/>
    <property type="molecule type" value="Genomic_DNA"/>
</dbReference>
<evidence type="ECO:0000313" key="9">
    <source>
        <dbReference type="Proteomes" id="UP001519460"/>
    </source>
</evidence>
<evidence type="ECO:0000256" key="4">
    <source>
        <dbReference type="ARBA" id="ARBA00022786"/>
    </source>
</evidence>
<keyword evidence="5" id="KW-0072">Autophagy</keyword>
<evidence type="ECO:0000256" key="7">
    <source>
        <dbReference type="SAM" id="MobiDB-lite"/>
    </source>
</evidence>
<comment type="caution">
    <text evidence="8">The sequence shown here is derived from an EMBL/GenBank/DDBJ whole genome shotgun (WGS) entry which is preliminary data.</text>
</comment>